<evidence type="ECO:0000313" key="3">
    <source>
        <dbReference type="Proteomes" id="UP000053872"/>
    </source>
</evidence>
<keyword evidence="1" id="KW-0812">Transmembrane</keyword>
<dbReference type="Proteomes" id="UP000053872">
    <property type="component" value="Unassembled WGS sequence"/>
</dbReference>
<dbReference type="AlphaFoldDB" id="A0A2I0LX85"/>
<keyword evidence="1" id="KW-1133">Transmembrane helix</keyword>
<evidence type="ECO:0000256" key="1">
    <source>
        <dbReference type="SAM" id="Phobius"/>
    </source>
</evidence>
<protein>
    <submittedName>
        <fullName evidence="2">Putative LOC102088251</fullName>
    </submittedName>
</protein>
<keyword evidence="1" id="KW-0472">Membrane</keyword>
<evidence type="ECO:0000313" key="2">
    <source>
        <dbReference type="EMBL" id="PKK22042.1"/>
    </source>
</evidence>
<feature type="transmembrane region" description="Helical" evidence="1">
    <location>
        <begin position="26"/>
        <end position="51"/>
    </location>
</feature>
<organism evidence="2 3">
    <name type="scientific">Columba livia</name>
    <name type="common">Rock dove</name>
    <dbReference type="NCBI Taxonomy" id="8932"/>
    <lineage>
        <taxon>Eukaryota</taxon>
        <taxon>Metazoa</taxon>
        <taxon>Chordata</taxon>
        <taxon>Craniata</taxon>
        <taxon>Vertebrata</taxon>
        <taxon>Euteleostomi</taxon>
        <taxon>Archelosauria</taxon>
        <taxon>Archosauria</taxon>
        <taxon>Dinosauria</taxon>
        <taxon>Saurischia</taxon>
        <taxon>Theropoda</taxon>
        <taxon>Coelurosauria</taxon>
        <taxon>Aves</taxon>
        <taxon>Neognathae</taxon>
        <taxon>Neoaves</taxon>
        <taxon>Columbimorphae</taxon>
        <taxon>Columbiformes</taxon>
        <taxon>Columbidae</taxon>
        <taxon>Columba</taxon>
    </lineage>
</organism>
<dbReference type="KEGG" id="clv:102088251"/>
<gene>
    <name evidence="2" type="ORF">A306_00011320</name>
</gene>
<name>A0A2I0LX85_COLLI</name>
<sequence length="89" mass="9496">MRVPPASTPFPGFAAKKSPFLSSFPVSIQTLASSIGLPLLVVVGVVSCCCWRMKMRARRDYAVAATVVPMMALAAENEEMPPPNVFPTG</sequence>
<dbReference type="InParanoid" id="A0A2I0LX85"/>
<dbReference type="STRING" id="8932.A0A2I0LX85"/>
<proteinExistence type="predicted"/>
<comment type="caution">
    <text evidence="2">The sequence shown here is derived from an EMBL/GenBank/DDBJ whole genome shotgun (WGS) entry which is preliminary data.</text>
</comment>
<reference evidence="2 3" key="1">
    <citation type="journal article" date="2013" name="Science">
        <title>Genomic diversity and evolution of the head crest in the rock pigeon.</title>
        <authorList>
            <person name="Shapiro M.D."/>
            <person name="Kronenberg Z."/>
            <person name="Li C."/>
            <person name="Domyan E.T."/>
            <person name="Pan H."/>
            <person name="Campbell M."/>
            <person name="Tan H."/>
            <person name="Huff C.D."/>
            <person name="Hu H."/>
            <person name="Vickrey A.I."/>
            <person name="Nielsen S.C."/>
            <person name="Stringham S.A."/>
            <person name="Hu H."/>
            <person name="Willerslev E."/>
            <person name="Gilbert M.T."/>
            <person name="Yandell M."/>
            <person name="Zhang G."/>
            <person name="Wang J."/>
        </authorList>
    </citation>
    <scope>NUCLEOTIDE SEQUENCE [LARGE SCALE GENOMIC DNA]</scope>
    <source>
        <tissue evidence="2">Blood</tissue>
    </source>
</reference>
<keyword evidence="3" id="KW-1185">Reference proteome</keyword>
<accession>A0A2I0LX85</accession>
<dbReference type="EMBL" id="AKCR02000068">
    <property type="protein sequence ID" value="PKK22042.1"/>
    <property type="molecule type" value="Genomic_DNA"/>
</dbReference>